<name>A0A3T1DAT0_9BACL</name>
<dbReference type="OrthoDB" id="2964295at2"/>
<reference evidence="2 3" key="1">
    <citation type="submission" date="2019-01" db="EMBL/GenBank/DDBJ databases">
        <title>Complete genome sequence of Cohnella hallensis HS21 isolated from Korean fir (Abies koreana) rhizospheric soil.</title>
        <authorList>
            <person name="Jiang L."/>
            <person name="Kang S.W."/>
            <person name="Kim S."/>
            <person name="Jung J."/>
            <person name="Kim C.Y."/>
            <person name="Kim D.H."/>
            <person name="Kim S.W."/>
            <person name="Lee J."/>
        </authorList>
    </citation>
    <scope>NUCLEOTIDE SEQUENCE [LARGE SCALE GENOMIC DNA]</scope>
    <source>
        <strain evidence="2 3">HS21</strain>
    </source>
</reference>
<keyword evidence="3" id="KW-1185">Reference proteome</keyword>
<organism evidence="2 3">
    <name type="scientific">Cohnella abietis</name>
    <dbReference type="NCBI Taxonomy" id="2507935"/>
    <lineage>
        <taxon>Bacteria</taxon>
        <taxon>Bacillati</taxon>
        <taxon>Bacillota</taxon>
        <taxon>Bacilli</taxon>
        <taxon>Bacillales</taxon>
        <taxon>Paenibacillaceae</taxon>
        <taxon>Cohnella</taxon>
    </lineage>
</organism>
<feature type="domain" description="DinB-like" evidence="1">
    <location>
        <begin position="17"/>
        <end position="149"/>
    </location>
</feature>
<protein>
    <recommendedName>
        <fullName evidence="1">DinB-like domain-containing protein</fullName>
    </recommendedName>
</protein>
<gene>
    <name evidence="2" type="ORF">KCTCHS21_46200</name>
</gene>
<dbReference type="RefSeq" id="WP_130613693.1">
    <property type="nucleotide sequence ID" value="NZ_AP019400.1"/>
</dbReference>
<dbReference type="Gene3D" id="1.20.120.450">
    <property type="entry name" value="dinb family like domain"/>
    <property type="match status" value="1"/>
</dbReference>
<evidence type="ECO:0000313" key="3">
    <source>
        <dbReference type="Proteomes" id="UP000289856"/>
    </source>
</evidence>
<dbReference type="SUPFAM" id="SSF109854">
    <property type="entry name" value="DinB/YfiT-like putative metalloenzymes"/>
    <property type="match status" value="1"/>
</dbReference>
<proteinExistence type="predicted"/>
<dbReference type="Proteomes" id="UP000289856">
    <property type="component" value="Chromosome"/>
</dbReference>
<dbReference type="KEGG" id="cohn:KCTCHS21_46200"/>
<dbReference type="AlphaFoldDB" id="A0A3T1DAT0"/>
<evidence type="ECO:0000313" key="2">
    <source>
        <dbReference type="EMBL" id="BBI35221.1"/>
    </source>
</evidence>
<dbReference type="Pfam" id="PF12867">
    <property type="entry name" value="DinB_2"/>
    <property type="match status" value="1"/>
</dbReference>
<accession>A0A3T1DAT0</accession>
<dbReference type="InterPro" id="IPR024775">
    <property type="entry name" value="DinB-like"/>
</dbReference>
<dbReference type="InterPro" id="IPR034660">
    <property type="entry name" value="DinB/YfiT-like"/>
</dbReference>
<sequence>MSTKNEIILGYGEWINFAKNLNQYEETTWLTPLGQDKWTVKEVLGHLLLWDKYIHEEVTSPILQNKTLGLSEDTDIEEFNREAGRWALSKSKDEIVSELISSRRVVLEDLQMIPEEGFTNVYKDTNANPFVLKDFIIEMTRHDNHHKKQVEAVL</sequence>
<dbReference type="EMBL" id="AP019400">
    <property type="protein sequence ID" value="BBI35221.1"/>
    <property type="molecule type" value="Genomic_DNA"/>
</dbReference>
<evidence type="ECO:0000259" key="1">
    <source>
        <dbReference type="Pfam" id="PF12867"/>
    </source>
</evidence>